<keyword evidence="2" id="KW-0813">Transport</keyword>
<keyword evidence="6" id="KW-1278">Translocase</keyword>
<evidence type="ECO:0000256" key="6">
    <source>
        <dbReference type="ARBA" id="ARBA00022967"/>
    </source>
</evidence>
<keyword evidence="4" id="KW-0547">Nucleotide-binding</keyword>
<sequence>MIKTSGLRKSFRSGRTTVDAVRGVDLDVGDGEIFGFLGPNGAGKTTTLRMLATLIRPDGGSALVAGVDLRQRPGEVRRRIGYVAQGGGTWDEVSAREELAYQARLYGTKPAEARKKADKAVQAFQLTDFADRQCRTYSGGQRRRVDIALGVIHEPQVVFLDEPTTGLDPQSRAHMWTEVRRLRDEGMTVFLTTHYLEEADALCDRVAIIDHGTVVAVDSPAELKRQVAGDVVTLELAGDTGPLARDLERQPYVRELERTGTGLRLVVDAGSTAMPQIMRRVDAADVRLAAIGLHRPSLDDVFLARTGRSLREDAK</sequence>
<evidence type="ECO:0000313" key="11">
    <source>
        <dbReference type="EMBL" id="GIJ70294.1"/>
    </source>
</evidence>
<accession>A0A8J3ZTN9</accession>
<dbReference type="AlphaFoldDB" id="A0A8J3ZTN9"/>
<dbReference type="Gene3D" id="3.40.50.300">
    <property type="entry name" value="P-loop containing nucleotide triphosphate hydrolases"/>
    <property type="match status" value="1"/>
</dbReference>
<dbReference type="GO" id="GO:0043215">
    <property type="term" value="P:daunorubicin transport"/>
    <property type="evidence" value="ECO:0007669"/>
    <property type="project" value="InterPro"/>
</dbReference>
<dbReference type="InterPro" id="IPR003439">
    <property type="entry name" value="ABC_transporter-like_ATP-bd"/>
</dbReference>
<organism evidence="11 12">
    <name type="scientific">Virgisporangium ochraceum</name>
    <dbReference type="NCBI Taxonomy" id="65505"/>
    <lineage>
        <taxon>Bacteria</taxon>
        <taxon>Bacillati</taxon>
        <taxon>Actinomycetota</taxon>
        <taxon>Actinomycetes</taxon>
        <taxon>Micromonosporales</taxon>
        <taxon>Micromonosporaceae</taxon>
        <taxon>Virgisporangium</taxon>
    </lineage>
</organism>
<dbReference type="GO" id="GO:0005886">
    <property type="term" value="C:plasma membrane"/>
    <property type="evidence" value="ECO:0007669"/>
    <property type="project" value="UniProtKB-SubCell"/>
</dbReference>
<dbReference type="Pfam" id="PF13732">
    <property type="entry name" value="DrrA1-3_C"/>
    <property type="match status" value="1"/>
</dbReference>
<name>A0A8J3ZTN9_9ACTN</name>
<keyword evidence="7" id="KW-0472">Membrane</keyword>
<dbReference type="RefSeq" id="WP_203930200.1">
    <property type="nucleotide sequence ID" value="NZ_BOPH01000075.1"/>
</dbReference>
<dbReference type="PANTHER" id="PTHR42711">
    <property type="entry name" value="ABC TRANSPORTER ATP-BINDING PROTEIN"/>
    <property type="match status" value="1"/>
</dbReference>
<gene>
    <name evidence="11" type="ORF">Voc01_052110</name>
</gene>
<dbReference type="SMART" id="SM00382">
    <property type="entry name" value="AAA"/>
    <property type="match status" value="1"/>
</dbReference>
<evidence type="ECO:0000256" key="4">
    <source>
        <dbReference type="ARBA" id="ARBA00022741"/>
    </source>
</evidence>
<comment type="caution">
    <text evidence="11">The sequence shown here is derived from an EMBL/GenBank/DDBJ whole genome shotgun (WGS) entry which is preliminary data.</text>
</comment>
<evidence type="ECO:0000256" key="2">
    <source>
        <dbReference type="ARBA" id="ARBA00022448"/>
    </source>
</evidence>
<dbReference type="SUPFAM" id="SSF52540">
    <property type="entry name" value="P-loop containing nucleoside triphosphate hydrolases"/>
    <property type="match status" value="1"/>
</dbReference>
<dbReference type="InterPro" id="IPR003593">
    <property type="entry name" value="AAA+_ATPase"/>
</dbReference>
<dbReference type="InterPro" id="IPR050763">
    <property type="entry name" value="ABC_transporter_ATP-binding"/>
</dbReference>
<dbReference type="GO" id="GO:0005524">
    <property type="term" value="F:ATP binding"/>
    <property type="evidence" value="ECO:0007669"/>
    <property type="project" value="UniProtKB-KW"/>
</dbReference>
<dbReference type="InterPro" id="IPR017871">
    <property type="entry name" value="ABC_transporter-like_CS"/>
</dbReference>
<dbReference type="NCBIfam" id="TIGR01188">
    <property type="entry name" value="drrA"/>
    <property type="match status" value="1"/>
</dbReference>
<evidence type="ECO:0000256" key="7">
    <source>
        <dbReference type="ARBA" id="ARBA00023136"/>
    </source>
</evidence>
<dbReference type="Proteomes" id="UP000635606">
    <property type="component" value="Unassembled WGS sequence"/>
</dbReference>
<evidence type="ECO:0000313" key="12">
    <source>
        <dbReference type="Proteomes" id="UP000635606"/>
    </source>
</evidence>
<dbReference type="InterPro" id="IPR025302">
    <property type="entry name" value="DrrA1/2-like_C"/>
</dbReference>
<dbReference type="FunFam" id="3.40.50.300:FF:000589">
    <property type="entry name" value="ABC transporter, ATP-binding subunit"/>
    <property type="match status" value="1"/>
</dbReference>
<evidence type="ECO:0000256" key="8">
    <source>
        <dbReference type="ARBA" id="ARBA00023251"/>
    </source>
</evidence>
<proteinExistence type="inferred from homology"/>
<dbReference type="EMBL" id="BOPH01000075">
    <property type="protein sequence ID" value="GIJ70294.1"/>
    <property type="molecule type" value="Genomic_DNA"/>
</dbReference>
<protein>
    <submittedName>
        <fullName evidence="11">Daunorubicin resistance protein DrrA family ABC transporter ATP-binding protein</fullName>
    </submittedName>
</protein>
<comment type="similarity">
    <text evidence="9">Belongs to the ABC transporter superfamily. Drug exporter-1 (DrugE1) (TC 3.A.1.105) family.</text>
</comment>
<dbReference type="PROSITE" id="PS00211">
    <property type="entry name" value="ABC_TRANSPORTER_1"/>
    <property type="match status" value="1"/>
</dbReference>
<keyword evidence="5 11" id="KW-0067">ATP-binding</keyword>
<evidence type="ECO:0000256" key="9">
    <source>
        <dbReference type="ARBA" id="ARBA00049985"/>
    </source>
</evidence>
<dbReference type="PANTHER" id="PTHR42711:SF5">
    <property type="entry name" value="ABC TRANSPORTER ATP-BINDING PROTEIN NATA"/>
    <property type="match status" value="1"/>
</dbReference>
<keyword evidence="12" id="KW-1185">Reference proteome</keyword>
<dbReference type="GO" id="GO:1900753">
    <property type="term" value="P:doxorubicin transport"/>
    <property type="evidence" value="ECO:0007669"/>
    <property type="project" value="InterPro"/>
</dbReference>
<dbReference type="PROSITE" id="PS50893">
    <property type="entry name" value="ABC_TRANSPORTER_2"/>
    <property type="match status" value="1"/>
</dbReference>
<feature type="domain" description="ABC transporter" evidence="10">
    <location>
        <begin position="2"/>
        <end position="236"/>
    </location>
</feature>
<keyword evidence="3" id="KW-1003">Cell membrane</keyword>
<evidence type="ECO:0000256" key="5">
    <source>
        <dbReference type="ARBA" id="ARBA00022840"/>
    </source>
</evidence>
<dbReference type="GO" id="GO:0016887">
    <property type="term" value="F:ATP hydrolysis activity"/>
    <property type="evidence" value="ECO:0007669"/>
    <property type="project" value="InterPro"/>
</dbReference>
<evidence type="ECO:0000256" key="1">
    <source>
        <dbReference type="ARBA" id="ARBA00004413"/>
    </source>
</evidence>
<dbReference type="Pfam" id="PF00005">
    <property type="entry name" value="ABC_tran"/>
    <property type="match status" value="1"/>
</dbReference>
<reference evidence="11" key="1">
    <citation type="submission" date="2021-01" db="EMBL/GenBank/DDBJ databases">
        <title>Whole genome shotgun sequence of Virgisporangium ochraceum NBRC 16418.</title>
        <authorList>
            <person name="Komaki H."/>
            <person name="Tamura T."/>
        </authorList>
    </citation>
    <scope>NUCLEOTIDE SEQUENCE</scope>
    <source>
        <strain evidence="11">NBRC 16418</strain>
    </source>
</reference>
<evidence type="ECO:0000256" key="3">
    <source>
        <dbReference type="ARBA" id="ARBA00022475"/>
    </source>
</evidence>
<dbReference type="InterPro" id="IPR005894">
    <property type="entry name" value="DrrA"/>
</dbReference>
<dbReference type="InterPro" id="IPR027417">
    <property type="entry name" value="P-loop_NTPase"/>
</dbReference>
<keyword evidence="8" id="KW-0046">Antibiotic resistance</keyword>
<dbReference type="GO" id="GO:0046677">
    <property type="term" value="P:response to antibiotic"/>
    <property type="evidence" value="ECO:0007669"/>
    <property type="project" value="UniProtKB-KW"/>
</dbReference>
<comment type="subcellular location">
    <subcellularLocation>
        <location evidence="1">Cell membrane</location>
        <topology evidence="1">Peripheral membrane protein</topology>
        <orientation evidence="1">Cytoplasmic side</orientation>
    </subcellularLocation>
</comment>
<evidence type="ECO:0000259" key="10">
    <source>
        <dbReference type="PROSITE" id="PS50893"/>
    </source>
</evidence>